<comment type="caution">
    <text evidence="2">The sequence shown here is derived from an EMBL/GenBank/DDBJ whole genome shotgun (WGS) entry which is preliminary data.</text>
</comment>
<dbReference type="PROSITE" id="PS51746">
    <property type="entry name" value="PPM_2"/>
    <property type="match status" value="1"/>
</dbReference>
<dbReference type="InterPro" id="IPR001932">
    <property type="entry name" value="PPM-type_phosphatase-like_dom"/>
</dbReference>
<dbReference type="Gene3D" id="3.60.40.10">
    <property type="entry name" value="PPM-type phosphatase domain"/>
    <property type="match status" value="1"/>
</dbReference>
<proteinExistence type="predicted"/>
<dbReference type="EMBL" id="JACIBV010000003">
    <property type="protein sequence ID" value="MBB3734072.1"/>
    <property type="molecule type" value="Genomic_DNA"/>
</dbReference>
<dbReference type="SMART" id="SM00332">
    <property type="entry name" value="PP2Cc"/>
    <property type="match status" value="1"/>
</dbReference>
<dbReference type="Pfam" id="PF00481">
    <property type="entry name" value="PP2C"/>
    <property type="match status" value="1"/>
</dbReference>
<evidence type="ECO:0000313" key="3">
    <source>
        <dbReference type="Proteomes" id="UP000579945"/>
    </source>
</evidence>
<dbReference type="RefSeq" id="WP_183663108.1">
    <property type="nucleotide sequence ID" value="NZ_JACIBV010000003.1"/>
</dbReference>
<protein>
    <submittedName>
        <fullName evidence="2">Serine/threonine protein phosphatase PrpC</fullName>
    </submittedName>
</protein>
<organism evidence="2 3">
    <name type="scientific">Nonomuraea dietziae</name>
    <dbReference type="NCBI Taxonomy" id="65515"/>
    <lineage>
        <taxon>Bacteria</taxon>
        <taxon>Bacillati</taxon>
        <taxon>Actinomycetota</taxon>
        <taxon>Actinomycetes</taxon>
        <taxon>Streptosporangiales</taxon>
        <taxon>Streptosporangiaceae</taxon>
        <taxon>Nonomuraea</taxon>
    </lineage>
</organism>
<evidence type="ECO:0000259" key="1">
    <source>
        <dbReference type="PROSITE" id="PS51746"/>
    </source>
</evidence>
<dbReference type="GeneID" id="95395960"/>
<reference evidence="2 3" key="1">
    <citation type="submission" date="2020-08" db="EMBL/GenBank/DDBJ databases">
        <title>Sequencing the genomes of 1000 actinobacteria strains.</title>
        <authorList>
            <person name="Klenk H.-P."/>
        </authorList>
    </citation>
    <scope>NUCLEOTIDE SEQUENCE [LARGE SCALE GENOMIC DNA]</scope>
    <source>
        <strain evidence="2 3">DSM 44320</strain>
    </source>
</reference>
<dbReference type="InterPro" id="IPR036457">
    <property type="entry name" value="PPM-type-like_dom_sf"/>
</dbReference>
<feature type="domain" description="PPM-type phosphatase" evidence="1">
    <location>
        <begin position="3"/>
        <end position="233"/>
    </location>
</feature>
<name>A0A7W5VT73_9ACTN</name>
<evidence type="ECO:0000313" key="2">
    <source>
        <dbReference type="EMBL" id="MBB3734072.1"/>
    </source>
</evidence>
<gene>
    <name evidence="2" type="ORF">FHR33_010025</name>
</gene>
<dbReference type="Proteomes" id="UP000579945">
    <property type="component" value="Unassembled WGS sequence"/>
</dbReference>
<dbReference type="SUPFAM" id="SSF81606">
    <property type="entry name" value="PP2C-like"/>
    <property type="match status" value="1"/>
</dbReference>
<sequence length="250" mass="26513">MPHHAIAQLTGSRSHQCDAAATWTSGSTRAYVLLDGIGSSSTVRAWTRQFAEVLACEAAMRTDAEQGLRATHTLAAADRRRLVADGGDKVGAVAVVALIDGDVLQVAWCGDARAYLLSPGQPLRRLTKDHNQRQVALDHGREPASNARNVVTSYLGQLTEYPAIGTDTLLLPGPNDRLLLASDGAYEPLEAAGLDLATYLQGPAEQAATILTTAAIDHADSRADNASALVADLSRVPVRTSRRATATRQR</sequence>
<accession>A0A7W5VT73</accession>
<keyword evidence="3" id="KW-1185">Reference proteome</keyword>
<dbReference type="AlphaFoldDB" id="A0A7W5VT73"/>